<gene>
    <name evidence="10" type="ORF">UV76_C0002G0071</name>
</gene>
<evidence type="ECO:0000256" key="3">
    <source>
        <dbReference type="ARBA" id="ARBA00023274"/>
    </source>
</evidence>
<dbReference type="InterPro" id="IPR014721">
    <property type="entry name" value="Ribsml_uS5_D2-typ_fold_subgr"/>
</dbReference>
<dbReference type="AlphaFoldDB" id="A0A0G1DU98"/>
<dbReference type="Gene3D" id="3.30.160.20">
    <property type="match status" value="1"/>
</dbReference>
<comment type="similarity">
    <text evidence="1 7">Belongs to the universal ribosomal protein uS5 family.</text>
</comment>
<dbReference type="PROSITE" id="PS50881">
    <property type="entry name" value="S5_DSRBD"/>
    <property type="match status" value="1"/>
</dbReference>
<dbReference type="Gene3D" id="3.30.230.10">
    <property type="match status" value="1"/>
</dbReference>
<dbReference type="STRING" id="1618738.UV76_C0002G0071"/>
<evidence type="ECO:0000256" key="7">
    <source>
        <dbReference type="RuleBase" id="RU003823"/>
    </source>
</evidence>
<dbReference type="GO" id="GO:0005840">
    <property type="term" value="C:ribosome"/>
    <property type="evidence" value="ECO:0007669"/>
    <property type="project" value="UniProtKB-KW"/>
</dbReference>
<dbReference type="GO" id="GO:0003723">
    <property type="term" value="F:RNA binding"/>
    <property type="evidence" value="ECO:0007669"/>
    <property type="project" value="InterPro"/>
</dbReference>
<evidence type="ECO:0000256" key="8">
    <source>
        <dbReference type="SAM" id="MobiDB-lite"/>
    </source>
</evidence>
<comment type="caution">
    <text evidence="10">The sequence shown here is derived from an EMBL/GenBank/DDBJ whole genome shotgun (WGS) entry which is preliminary data.</text>
</comment>
<keyword evidence="2 6" id="KW-0689">Ribosomal protein</keyword>
<dbReference type="Pfam" id="PF03719">
    <property type="entry name" value="Ribosomal_S5_C"/>
    <property type="match status" value="1"/>
</dbReference>
<evidence type="ECO:0000313" key="11">
    <source>
        <dbReference type="Proteomes" id="UP000034646"/>
    </source>
</evidence>
<name>A0A0G1DU98_9BACT</name>
<evidence type="ECO:0000256" key="2">
    <source>
        <dbReference type="ARBA" id="ARBA00022980"/>
    </source>
</evidence>
<dbReference type="SUPFAM" id="SSF54211">
    <property type="entry name" value="Ribosomal protein S5 domain 2-like"/>
    <property type="match status" value="1"/>
</dbReference>
<organism evidence="10 11">
    <name type="scientific">Candidatus Nomurabacteria bacterium GW2011_GWA2_43_15</name>
    <dbReference type="NCBI Taxonomy" id="1618738"/>
    <lineage>
        <taxon>Bacteria</taxon>
        <taxon>Candidatus Nomuraibacteriota</taxon>
    </lineage>
</organism>
<dbReference type="GO" id="GO:0006412">
    <property type="term" value="P:translation"/>
    <property type="evidence" value="ECO:0007669"/>
    <property type="project" value="InterPro"/>
</dbReference>
<dbReference type="SUPFAM" id="SSF54768">
    <property type="entry name" value="dsRNA-binding domain-like"/>
    <property type="match status" value="1"/>
</dbReference>
<dbReference type="Pfam" id="PF00333">
    <property type="entry name" value="Ribosomal_S5"/>
    <property type="match status" value="1"/>
</dbReference>
<sequence length="205" mass="22107">MEKTKENTREKKNSGRRGSSFGKVKPEFDQKILDIRRVTRVVAGGRRFSFSVALVAGDKKGCVGLGLGKAGDTALAINKALRNARKNMVRLHLTKTMSIPHELPAKYSSSCVILMPNKGRGLVAGSVVRDIVKLSGMKDITGKILSNSKNKLNNAKAVMLALSQISSKYAKPLPENIVVANKVPTPEVVGVPTKSVGKIKEELES</sequence>
<evidence type="ECO:0000256" key="6">
    <source>
        <dbReference type="PROSITE-ProRule" id="PRU00268"/>
    </source>
</evidence>
<dbReference type="GO" id="GO:0003735">
    <property type="term" value="F:structural constituent of ribosome"/>
    <property type="evidence" value="ECO:0007669"/>
    <property type="project" value="UniProtKB-UniRule"/>
</dbReference>
<dbReference type="InterPro" id="IPR013810">
    <property type="entry name" value="Ribosomal_uS5_N"/>
</dbReference>
<dbReference type="EMBL" id="LCFS01000002">
    <property type="protein sequence ID" value="KKT01158.1"/>
    <property type="molecule type" value="Genomic_DNA"/>
</dbReference>
<reference evidence="10 11" key="1">
    <citation type="journal article" date="2015" name="Nature">
        <title>rRNA introns, odd ribosomes, and small enigmatic genomes across a large radiation of phyla.</title>
        <authorList>
            <person name="Brown C.T."/>
            <person name="Hug L.A."/>
            <person name="Thomas B.C."/>
            <person name="Sharon I."/>
            <person name="Castelle C.J."/>
            <person name="Singh A."/>
            <person name="Wilkins M.J."/>
            <person name="Williams K.H."/>
            <person name="Banfield J.F."/>
        </authorList>
    </citation>
    <scope>NUCLEOTIDE SEQUENCE [LARGE SCALE GENOMIC DNA]</scope>
</reference>
<dbReference type="Proteomes" id="UP000034646">
    <property type="component" value="Unassembled WGS sequence"/>
</dbReference>
<evidence type="ECO:0000259" key="9">
    <source>
        <dbReference type="PROSITE" id="PS50881"/>
    </source>
</evidence>
<dbReference type="GO" id="GO:1990904">
    <property type="term" value="C:ribonucleoprotein complex"/>
    <property type="evidence" value="ECO:0007669"/>
    <property type="project" value="UniProtKB-UniRule"/>
</dbReference>
<feature type="domain" description="S5 DRBM" evidence="9">
    <location>
        <begin position="28"/>
        <end position="91"/>
    </location>
</feature>
<evidence type="ECO:0000313" key="10">
    <source>
        <dbReference type="EMBL" id="KKT01158.1"/>
    </source>
</evidence>
<keyword evidence="3 6" id="KW-0687">Ribonucleoprotein</keyword>
<feature type="compositionally biased region" description="Basic and acidic residues" evidence="8">
    <location>
        <begin position="1"/>
        <end position="13"/>
    </location>
</feature>
<protein>
    <recommendedName>
        <fullName evidence="4">Small ribosomal subunit protein uS5</fullName>
    </recommendedName>
    <alternativeName>
        <fullName evidence="5">30S ribosomal protein S5</fullName>
    </alternativeName>
</protein>
<dbReference type="PANTHER" id="PTHR48277:SF1">
    <property type="entry name" value="MITOCHONDRIAL RIBOSOMAL PROTEIN S5"/>
    <property type="match status" value="1"/>
</dbReference>
<accession>A0A0G1DU98</accession>
<dbReference type="InterPro" id="IPR005324">
    <property type="entry name" value="Ribosomal_uS5_C"/>
</dbReference>
<evidence type="ECO:0000256" key="5">
    <source>
        <dbReference type="ARBA" id="ARBA00035519"/>
    </source>
</evidence>
<dbReference type="InterPro" id="IPR020568">
    <property type="entry name" value="Ribosomal_Su5_D2-typ_SF"/>
</dbReference>
<dbReference type="PANTHER" id="PTHR48277">
    <property type="entry name" value="MITOCHONDRIAL RIBOSOMAL PROTEIN S5"/>
    <property type="match status" value="1"/>
</dbReference>
<evidence type="ECO:0000256" key="4">
    <source>
        <dbReference type="ARBA" id="ARBA00035255"/>
    </source>
</evidence>
<dbReference type="InterPro" id="IPR000851">
    <property type="entry name" value="Ribosomal_uS5"/>
</dbReference>
<proteinExistence type="inferred from homology"/>
<feature type="region of interest" description="Disordered" evidence="8">
    <location>
        <begin position="1"/>
        <end position="23"/>
    </location>
</feature>
<evidence type="ECO:0000256" key="1">
    <source>
        <dbReference type="ARBA" id="ARBA00008945"/>
    </source>
</evidence>